<dbReference type="Pfam" id="PF01292">
    <property type="entry name" value="Ni_hydr_CYTB"/>
    <property type="match status" value="1"/>
</dbReference>
<dbReference type="STRING" id="930.GCA_002079865_00034"/>
<accession>A0A1C2IQD7</accession>
<feature type="transmembrane region" description="Helical" evidence="7">
    <location>
        <begin position="165"/>
        <end position="183"/>
    </location>
</feature>
<gene>
    <name evidence="9" type="ORF">A6P07_04800</name>
</gene>
<dbReference type="PANTHER" id="PTHR30485:SF0">
    <property type="entry name" value="NI_FE-HYDROGENASE 1 B-TYPE CYTOCHROME SUBUNIT-RELATED"/>
    <property type="match status" value="1"/>
</dbReference>
<dbReference type="AlphaFoldDB" id="A0A1C2IQD7"/>
<evidence type="ECO:0000256" key="6">
    <source>
        <dbReference type="SAM" id="MobiDB-lite"/>
    </source>
</evidence>
<keyword evidence="2" id="KW-1003">Cell membrane</keyword>
<dbReference type="eggNOG" id="COG1969">
    <property type="taxonomic scope" value="Bacteria"/>
</dbReference>
<evidence type="ECO:0000313" key="10">
    <source>
        <dbReference type="Proteomes" id="UP000094893"/>
    </source>
</evidence>
<dbReference type="RefSeq" id="WP_024894475.1">
    <property type="nucleotide sequence ID" value="NZ_JABBDW010000073.1"/>
</dbReference>
<dbReference type="GO" id="GO:0005886">
    <property type="term" value="C:plasma membrane"/>
    <property type="evidence" value="ECO:0007669"/>
    <property type="project" value="UniProtKB-SubCell"/>
</dbReference>
<protein>
    <submittedName>
        <fullName evidence="9">Ni/Fe hydrogenase</fullName>
    </submittedName>
</protein>
<evidence type="ECO:0000256" key="4">
    <source>
        <dbReference type="ARBA" id="ARBA00022989"/>
    </source>
</evidence>
<evidence type="ECO:0000259" key="8">
    <source>
        <dbReference type="Pfam" id="PF01292"/>
    </source>
</evidence>
<evidence type="ECO:0000256" key="5">
    <source>
        <dbReference type="ARBA" id="ARBA00023136"/>
    </source>
</evidence>
<evidence type="ECO:0000256" key="1">
    <source>
        <dbReference type="ARBA" id="ARBA00004651"/>
    </source>
</evidence>
<dbReference type="EMBL" id="LWSA01000051">
    <property type="protein sequence ID" value="OCX75075.1"/>
    <property type="molecule type" value="Genomic_DNA"/>
</dbReference>
<evidence type="ECO:0000256" key="7">
    <source>
        <dbReference type="SAM" id="Phobius"/>
    </source>
</evidence>
<feature type="region of interest" description="Disordered" evidence="6">
    <location>
        <begin position="222"/>
        <end position="252"/>
    </location>
</feature>
<feature type="domain" description="Cytochrome b561 bacterial/Ni-hydrogenase" evidence="8">
    <location>
        <begin position="14"/>
        <end position="199"/>
    </location>
</feature>
<dbReference type="InterPro" id="IPR051542">
    <property type="entry name" value="Hydrogenase_cytochrome"/>
</dbReference>
<sequence length="252" mass="27945">MNSTTDNRYILHPVWDPLLRALHWWMALAMMAQFTSGATLLALGNDMSDALMGKIDIIHYVGGYAFAAGLVVRILWLFVGPPTARWRDLLPLTPAQRRIWRETLACYLSGFRRPISPYRGHNAFAGPAYLAFFLIAVVQIALGIRLSLMPDSEAMHSPLMVMHEWGFFLLLAFVIVHVALVMAHEIAGRHGLISAMIHGHKGFTESEYQALHADWDAALSVQADPGGPSGGTEGVDDMTSNNGDDMKPRHER</sequence>
<proteinExistence type="predicted"/>
<keyword evidence="3 7" id="KW-0812">Transmembrane</keyword>
<dbReference type="InterPro" id="IPR016174">
    <property type="entry name" value="Di-haem_cyt_TM"/>
</dbReference>
<dbReference type="InterPro" id="IPR011577">
    <property type="entry name" value="Cyt_b561_bac/Ni-Hgenase"/>
</dbReference>
<feature type="transmembrane region" description="Helical" evidence="7">
    <location>
        <begin position="22"/>
        <end position="45"/>
    </location>
</feature>
<evidence type="ECO:0000313" key="9">
    <source>
        <dbReference type="EMBL" id="OCX75075.1"/>
    </source>
</evidence>
<dbReference type="SUPFAM" id="SSF81342">
    <property type="entry name" value="Transmembrane di-heme cytochromes"/>
    <property type="match status" value="1"/>
</dbReference>
<comment type="subcellular location">
    <subcellularLocation>
        <location evidence="1">Cell membrane</location>
        <topology evidence="1">Multi-pass membrane protein</topology>
    </subcellularLocation>
</comment>
<dbReference type="GO" id="GO:0009055">
    <property type="term" value="F:electron transfer activity"/>
    <property type="evidence" value="ECO:0007669"/>
    <property type="project" value="InterPro"/>
</dbReference>
<keyword evidence="5 7" id="KW-0472">Membrane</keyword>
<keyword evidence="4 7" id="KW-1133">Transmembrane helix</keyword>
<comment type="caution">
    <text evidence="9">The sequence shown here is derived from an EMBL/GenBank/DDBJ whole genome shotgun (WGS) entry which is preliminary data.</text>
</comment>
<dbReference type="GO" id="GO:0022904">
    <property type="term" value="P:respiratory electron transport chain"/>
    <property type="evidence" value="ECO:0007669"/>
    <property type="project" value="InterPro"/>
</dbReference>
<dbReference type="PANTHER" id="PTHR30485">
    <property type="entry name" value="NI/FE-HYDROGENASE 1 B-TYPE CYTOCHROME SUBUNIT"/>
    <property type="match status" value="1"/>
</dbReference>
<dbReference type="GO" id="GO:0020037">
    <property type="term" value="F:heme binding"/>
    <property type="evidence" value="ECO:0007669"/>
    <property type="project" value="TreeGrafter"/>
</dbReference>
<name>A0A1C2IQD7_ACITH</name>
<organism evidence="9 10">
    <name type="scientific">Acidithiobacillus thiooxidans</name>
    <name type="common">Thiobacillus thiooxidans</name>
    <dbReference type="NCBI Taxonomy" id="930"/>
    <lineage>
        <taxon>Bacteria</taxon>
        <taxon>Pseudomonadati</taxon>
        <taxon>Pseudomonadota</taxon>
        <taxon>Acidithiobacillia</taxon>
        <taxon>Acidithiobacillales</taxon>
        <taxon>Acidithiobacillaceae</taxon>
        <taxon>Acidithiobacillus</taxon>
    </lineage>
</organism>
<feature type="transmembrane region" description="Helical" evidence="7">
    <location>
        <begin position="124"/>
        <end position="144"/>
    </location>
</feature>
<reference evidence="9 10" key="1">
    <citation type="journal article" date="2016" name="Int. J. Mol. Sci.">
        <title>Comparative genomics of the extreme acidophile Acidithiobacillus thiooxidans reveals intraspecific divergence and niche adaptation.</title>
        <authorList>
            <person name="Zhang X."/>
            <person name="Feng X."/>
            <person name="Tao J."/>
            <person name="Ma L."/>
            <person name="Xiao Y."/>
            <person name="Liang Y."/>
            <person name="Liu X."/>
            <person name="Yin H."/>
        </authorList>
    </citation>
    <scope>NUCLEOTIDE SEQUENCE [LARGE SCALE GENOMIC DNA]</scope>
    <source>
        <strain evidence="9 10">A02</strain>
    </source>
</reference>
<feature type="transmembrane region" description="Helical" evidence="7">
    <location>
        <begin position="57"/>
        <end position="79"/>
    </location>
</feature>
<dbReference type="Gene3D" id="1.20.950.20">
    <property type="entry name" value="Transmembrane di-heme cytochromes, Chain C"/>
    <property type="match status" value="1"/>
</dbReference>
<evidence type="ECO:0000256" key="2">
    <source>
        <dbReference type="ARBA" id="ARBA00022475"/>
    </source>
</evidence>
<dbReference type="Proteomes" id="UP000094893">
    <property type="component" value="Unassembled WGS sequence"/>
</dbReference>
<evidence type="ECO:0000256" key="3">
    <source>
        <dbReference type="ARBA" id="ARBA00022692"/>
    </source>
</evidence>